<reference evidence="7" key="1">
    <citation type="submission" date="2016-10" db="EMBL/GenBank/DDBJ databases">
        <authorList>
            <person name="Varghese N."/>
            <person name="Submissions S."/>
        </authorList>
    </citation>
    <scope>NUCLEOTIDE SEQUENCE [LARGE SCALE GENOMIC DNA]</scope>
    <source>
        <strain evidence="7">Mob M</strain>
    </source>
</reference>
<feature type="domain" description="Iron-binding zinc finger CDGSH type" evidence="5">
    <location>
        <begin position="29"/>
        <end position="63"/>
    </location>
</feature>
<dbReference type="Gene3D" id="3.40.5.90">
    <property type="entry name" value="CDGSH iron-sulfur domain, mitoNEET-type"/>
    <property type="match status" value="2"/>
</dbReference>
<dbReference type="GO" id="GO:0005737">
    <property type="term" value="C:cytoplasm"/>
    <property type="evidence" value="ECO:0007669"/>
    <property type="project" value="UniProtKB-ARBA"/>
</dbReference>
<evidence type="ECO:0000256" key="1">
    <source>
        <dbReference type="ARBA" id="ARBA00022714"/>
    </source>
</evidence>
<dbReference type="GO" id="GO:0051537">
    <property type="term" value="F:2 iron, 2 sulfur cluster binding"/>
    <property type="evidence" value="ECO:0007669"/>
    <property type="project" value="UniProtKB-KW"/>
</dbReference>
<keyword evidence="2" id="KW-0479">Metal-binding</keyword>
<evidence type="ECO:0000313" key="6">
    <source>
        <dbReference type="EMBL" id="SFM29503.1"/>
    </source>
</evidence>
<evidence type="ECO:0000256" key="2">
    <source>
        <dbReference type="ARBA" id="ARBA00022723"/>
    </source>
</evidence>
<dbReference type="Pfam" id="PF06902">
    <property type="entry name" value="Fer4_19"/>
    <property type="match status" value="1"/>
</dbReference>
<organism evidence="6 7">
    <name type="scientific">Methanolobus profundi</name>
    <dbReference type="NCBI Taxonomy" id="487685"/>
    <lineage>
        <taxon>Archaea</taxon>
        <taxon>Methanobacteriati</taxon>
        <taxon>Methanobacteriota</taxon>
        <taxon>Stenosarchaea group</taxon>
        <taxon>Methanomicrobia</taxon>
        <taxon>Methanosarcinales</taxon>
        <taxon>Methanosarcinaceae</taxon>
        <taxon>Methanolobus</taxon>
    </lineage>
</organism>
<dbReference type="Pfam" id="PF09360">
    <property type="entry name" value="zf-CDGSH"/>
    <property type="match status" value="2"/>
</dbReference>
<proteinExistence type="predicted"/>
<evidence type="ECO:0000313" key="7">
    <source>
        <dbReference type="Proteomes" id="UP000198535"/>
    </source>
</evidence>
<dbReference type="InterPro" id="IPR042216">
    <property type="entry name" value="MitoNEET_CISD"/>
</dbReference>
<dbReference type="AlphaFoldDB" id="A0A1I4PPV5"/>
<dbReference type="InterPro" id="IPR018967">
    <property type="entry name" value="FeS-contain_CDGSH-typ"/>
</dbReference>
<protein>
    <submittedName>
        <fullName evidence="6">Uncharacterized Fe-S cluster protein YjdI</fullName>
    </submittedName>
</protein>
<dbReference type="SMART" id="SM00704">
    <property type="entry name" value="ZnF_CDGSH"/>
    <property type="match status" value="2"/>
</dbReference>
<dbReference type="InterPro" id="IPR052950">
    <property type="entry name" value="CISD"/>
</dbReference>
<dbReference type="PANTHER" id="PTHR46491:SF3">
    <property type="entry name" value="CDGSH IRON-SULFUR DOMAIN-CONTAINING PROTEIN 3, MITOCHONDRIAL"/>
    <property type="match status" value="1"/>
</dbReference>
<sequence length="212" mass="23587">MDKDKKPSIKVVKDGPFIVKDLKTLRNSKSVFIETVPVMALCRCGDSNNKPFCDGTHTSSGFSGEKEEGRVPDKVDSYVGKNITVHHNKGVCSHIGHCILKLPEVFRKGQVPWVDTEGATPEEIAKVIRTCPSGALSYTINDELHKDYPHEPEMFLVKNGPYHVVGGIELEDPDGSEPETMDHYSLCRCGSSKNKPFCDGTHIEKEFKDRIN</sequence>
<dbReference type="InterPro" id="IPR010693">
    <property type="entry name" value="Divergent_4Fe-4S_mono-cluster"/>
</dbReference>
<keyword evidence="1" id="KW-0001">2Fe-2S</keyword>
<keyword evidence="7" id="KW-1185">Reference proteome</keyword>
<dbReference type="PANTHER" id="PTHR46491">
    <property type="entry name" value="CDGSH IRON SULFUR DOMAIN PROTEIN HOMOLOG"/>
    <property type="match status" value="1"/>
</dbReference>
<name>A0A1I4PPV5_9EURY</name>
<dbReference type="OrthoDB" id="5781at2157"/>
<dbReference type="Proteomes" id="UP000198535">
    <property type="component" value="Unassembled WGS sequence"/>
</dbReference>
<feature type="domain" description="Iron-binding zinc finger CDGSH type" evidence="5">
    <location>
        <begin position="163"/>
        <end position="208"/>
    </location>
</feature>
<dbReference type="STRING" id="487685.SAMN04488696_0799"/>
<keyword evidence="3" id="KW-0408">Iron</keyword>
<accession>A0A1I4PPV5</accession>
<evidence type="ECO:0000256" key="3">
    <source>
        <dbReference type="ARBA" id="ARBA00023004"/>
    </source>
</evidence>
<dbReference type="GO" id="GO:0046872">
    <property type="term" value="F:metal ion binding"/>
    <property type="evidence" value="ECO:0007669"/>
    <property type="project" value="UniProtKB-KW"/>
</dbReference>
<dbReference type="RefSeq" id="WP_091933425.1">
    <property type="nucleotide sequence ID" value="NZ_FOUJ01000001.1"/>
</dbReference>
<evidence type="ECO:0000256" key="4">
    <source>
        <dbReference type="ARBA" id="ARBA00023014"/>
    </source>
</evidence>
<dbReference type="EMBL" id="FOUJ01000001">
    <property type="protein sequence ID" value="SFM29503.1"/>
    <property type="molecule type" value="Genomic_DNA"/>
</dbReference>
<keyword evidence="4" id="KW-0411">Iron-sulfur</keyword>
<evidence type="ECO:0000259" key="5">
    <source>
        <dbReference type="SMART" id="SM00704"/>
    </source>
</evidence>
<gene>
    <name evidence="6" type="ORF">SAMN04488696_0799</name>
</gene>